<dbReference type="InterPro" id="IPR054708">
    <property type="entry name" value="MTPAP-like_central"/>
</dbReference>
<dbReference type="EMBL" id="OB660121">
    <property type="protein sequence ID" value="CAD7222908.1"/>
    <property type="molecule type" value="Genomic_DNA"/>
</dbReference>
<dbReference type="GO" id="GO:0046872">
    <property type="term" value="F:metal ion binding"/>
    <property type="evidence" value="ECO:0007669"/>
    <property type="project" value="UniProtKB-KW"/>
</dbReference>
<dbReference type="GO" id="GO:0005730">
    <property type="term" value="C:nucleolus"/>
    <property type="evidence" value="ECO:0007669"/>
    <property type="project" value="TreeGrafter"/>
</dbReference>
<dbReference type="Gene3D" id="1.10.1410.10">
    <property type="match status" value="1"/>
</dbReference>
<dbReference type="InterPro" id="IPR045862">
    <property type="entry name" value="Trf4-like"/>
</dbReference>
<reference evidence="10" key="1">
    <citation type="submission" date="2020-11" db="EMBL/GenBank/DDBJ databases">
        <authorList>
            <person name="Tran Van P."/>
        </authorList>
    </citation>
    <scope>NUCLEOTIDE SEQUENCE</scope>
</reference>
<dbReference type="PANTHER" id="PTHR23092">
    <property type="entry name" value="POLY(A) RNA POLYMERASE"/>
    <property type="match status" value="1"/>
</dbReference>
<feature type="domain" description="PAP-associated" evidence="8">
    <location>
        <begin position="429"/>
        <end position="513"/>
    </location>
</feature>
<feature type="region of interest" description="Disordered" evidence="7">
    <location>
        <begin position="178"/>
        <end position="221"/>
    </location>
</feature>
<proteinExistence type="inferred from homology"/>
<evidence type="ECO:0000313" key="10">
    <source>
        <dbReference type="EMBL" id="CAD7222908.1"/>
    </source>
</evidence>
<dbReference type="SUPFAM" id="SSF81631">
    <property type="entry name" value="PAP/OAS1 substrate-binding domain"/>
    <property type="match status" value="1"/>
</dbReference>
<dbReference type="OrthoDB" id="273917at2759"/>
<name>A0A7R8ZG26_9CRUS</name>
<feature type="compositionally biased region" description="Polar residues" evidence="7">
    <location>
        <begin position="778"/>
        <end position="797"/>
    </location>
</feature>
<dbReference type="GO" id="GO:0031499">
    <property type="term" value="C:TRAMP complex"/>
    <property type="evidence" value="ECO:0007669"/>
    <property type="project" value="TreeGrafter"/>
</dbReference>
<evidence type="ECO:0000256" key="6">
    <source>
        <dbReference type="ARBA" id="ARBA00022842"/>
    </source>
</evidence>
<dbReference type="AlphaFoldDB" id="A0A7R8ZG26"/>
<sequence length="797" mass="89747">MAEGAILSAADFPPLEELQQTLRRKGKKEKYHKSKPRNARSSCAENGRGETEQKRIEDSAPSTRKEAETAAFDNDLGQLANGCSSIKNSDTSSNVEAVHIERPRRPPLLPTPPLSSQETTLEDQNEFRRTRPSLSKSGPPIAAATSVPPRIAYSVPETPSPDTSDGDVTIVQTHTPLLNLPPGGSSLPYVSQPPVHPRLNLPSPGPPTPPSSASSSACDTHSKTPWRIRESYLPHIRGLHQEIEDFYEYIRPTTEESEMRCWVVRRMYKAIHSRWRNAYIEVYGSFRTGLYLPVGDIDMVIIGRWSHEPPLRALVNLLIEENLVLPHHFKILDRASVPIVKIVDAETDVRVDISFNNLGGLRAVSLIKDLCRKYPCFPKLVMVLKQFLYQRCLNEVFTGGVSSYSVILMTASFLQLHPRGKEVCHPEVNLGVLLMEFFELYGRIFQYDTVAIRVTDNGGYCTKEEREVKYKLRGSSPSARIFSLNKFVYARSRVPPIITGGTRLCIEDPFLPGHDVSKGSYQIDAMIEAFDWAFVELSAHFMNNPMDKPSEESVLGKLIQISPEVIEYRRWVQTESPQLIRDWKTVAGGVPPLPLSITREIAGTIGEEDTTCLTRVLAAMENELEEPIVSQSQPGILTGVSFRRRPQTIREEDVVRVPTSSLSNPVIPAPQPPQYVTPFRTFVSFNGPHHVMPDGTMTMAPRHHIPFAFTNHPPPMRQRQHDPRTQFRPRNHPEHQQYPIIPRHSAPGFIPGPRPPWSMDHGPRLGYRIRHIPPRQGIPSSTNMRQHSSIHQMNING</sequence>
<keyword evidence="4" id="KW-0808">Transferase</keyword>
<dbReference type="InterPro" id="IPR002058">
    <property type="entry name" value="PAP_assoc"/>
</dbReference>
<evidence type="ECO:0000256" key="5">
    <source>
        <dbReference type="ARBA" id="ARBA00022723"/>
    </source>
</evidence>
<evidence type="ECO:0000256" key="1">
    <source>
        <dbReference type="ARBA" id="ARBA00001936"/>
    </source>
</evidence>
<dbReference type="GO" id="GO:0003729">
    <property type="term" value="F:mRNA binding"/>
    <property type="evidence" value="ECO:0007669"/>
    <property type="project" value="TreeGrafter"/>
</dbReference>
<evidence type="ECO:0000259" key="8">
    <source>
        <dbReference type="Pfam" id="PF03828"/>
    </source>
</evidence>
<dbReference type="GO" id="GO:1990817">
    <property type="term" value="F:poly(A) RNA polymerase activity"/>
    <property type="evidence" value="ECO:0007669"/>
    <property type="project" value="UniProtKB-EC"/>
</dbReference>
<feature type="region of interest" description="Disordered" evidence="7">
    <location>
        <begin position="776"/>
        <end position="797"/>
    </location>
</feature>
<feature type="region of interest" description="Disordered" evidence="7">
    <location>
        <begin position="22"/>
        <end position="166"/>
    </location>
</feature>
<dbReference type="SUPFAM" id="SSF81301">
    <property type="entry name" value="Nucleotidyltransferase"/>
    <property type="match status" value="1"/>
</dbReference>
<evidence type="ECO:0000256" key="3">
    <source>
        <dbReference type="ARBA" id="ARBA00012388"/>
    </source>
</evidence>
<feature type="compositionally biased region" description="Basic and acidic residues" evidence="7">
    <location>
        <begin position="719"/>
        <end position="735"/>
    </location>
</feature>
<feature type="region of interest" description="Disordered" evidence="7">
    <location>
        <begin position="709"/>
        <end position="740"/>
    </location>
</feature>
<protein>
    <recommendedName>
        <fullName evidence="3">polynucleotide adenylyltransferase</fullName>
        <ecNumber evidence="3">2.7.7.19</ecNumber>
    </recommendedName>
</protein>
<dbReference type="GO" id="GO:0043634">
    <property type="term" value="P:polyadenylation-dependent ncRNA catabolic process"/>
    <property type="evidence" value="ECO:0007669"/>
    <property type="project" value="TreeGrafter"/>
</dbReference>
<dbReference type="GO" id="GO:0031123">
    <property type="term" value="P:RNA 3'-end processing"/>
    <property type="evidence" value="ECO:0007669"/>
    <property type="project" value="TreeGrafter"/>
</dbReference>
<evidence type="ECO:0000256" key="2">
    <source>
        <dbReference type="ARBA" id="ARBA00008593"/>
    </source>
</evidence>
<dbReference type="Pfam" id="PF03828">
    <property type="entry name" value="PAP_assoc"/>
    <property type="match status" value="1"/>
</dbReference>
<keyword evidence="6" id="KW-0460">Magnesium</keyword>
<dbReference type="PANTHER" id="PTHR23092:SF15">
    <property type="entry name" value="INACTIVE NON-CANONICAL POLY(A) RNA POLYMERASE PROTEIN TRF4-2-RELATED"/>
    <property type="match status" value="1"/>
</dbReference>
<dbReference type="FunFam" id="3.30.460.10:FF:000006">
    <property type="entry name" value="non-canonical poly(A) RNA polymerase PAPD5"/>
    <property type="match status" value="1"/>
</dbReference>
<feature type="compositionally biased region" description="Basic residues" evidence="7">
    <location>
        <begin position="22"/>
        <end position="38"/>
    </location>
</feature>
<organism evidence="10">
    <name type="scientific">Cyprideis torosa</name>
    <dbReference type="NCBI Taxonomy" id="163714"/>
    <lineage>
        <taxon>Eukaryota</taxon>
        <taxon>Metazoa</taxon>
        <taxon>Ecdysozoa</taxon>
        <taxon>Arthropoda</taxon>
        <taxon>Crustacea</taxon>
        <taxon>Oligostraca</taxon>
        <taxon>Ostracoda</taxon>
        <taxon>Podocopa</taxon>
        <taxon>Podocopida</taxon>
        <taxon>Cytherocopina</taxon>
        <taxon>Cytheroidea</taxon>
        <taxon>Cytherideidae</taxon>
        <taxon>Cyprideis</taxon>
    </lineage>
</organism>
<gene>
    <name evidence="10" type="ORF">CTOB1V02_LOCUS904</name>
</gene>
<comment type="similarity">
    <text evidence="2">Belongs to the DNA polymerase type-B-like family.</text>
</comment>
<dbReference type="CDD" id="cd05402">
    <property type="entry name" value="NT_PAP_TUTase"/>
    <property type="match status" value="1"/>
</dbReference>
<dbReference type="InterPro" id="IPR043519">
    <property type="entry name" value="NT_sf"/>
</dbReference>
<accession>A0A7R8ZG26</accession>
<feature type="domain" description="Poly(A) RNA polymerase mitochondrial-like central palm" evidence="9">
    <location>
        <begin position="239"/>
        <end position="368"/>
    </location>
</feature>
<keyword evidence="5" id="KW-0479">Metal-binding</keyword>
<dbReference type="Pfam" id="PF22600">
    <property type="entry name" value="MTPAP-like_central"/>
    <property type="match status" value="1"/>
</dbReference>
<feature type="compositionally biased region" description="Polar residues" evidence="7">
    <location>
        <begin position="81"/>
        <end position="95"/>
    </location>
</feature>
<dbReference type="Gene3D" id="3.30.460.10">
    <property type="entry name" value="Beta Polymerase, domain 2"/>
    <property type="match status" value="1"/>
</dbReference>
<comment type="cofactor">
    <cofactor evidence="1">
        <name>Mn(2+)</name>
        <dbReference type="ChEBI" id="CHEBI:29035"/>
    </cofactor>
</comment>
<feature type="compositionally biased region" description="Low complexity" evidence="7">
    <location>
        <begin position="178"/>
        <end position="188"/>
    </location>
</feature>
<feature type="compositionally biased region" description="Basic and acidic residues" evidence="7">
    <location>
        <begin position="47"/>
        <end position="68"/>
    </location>
</feature>
<evidence type="ECO:0000256" key="4">
    <source>
        <dbReference type="ARBA" id="ARBA00022679"/>
    </source>
</evidence>
<evidence type="ECO:0000259" key="9">
    <source>
        <dbReference type="Pfam" id="PF22600"/>
    </source>
</evidence>
<evidence type="ECO:0000256" key="7">
    <source>
        <dbReference type="SAM" id="MobiDB-lite"/>
    </source>
</evidence>
<dbReference type="EC" id="2.7.7.19" evidence="3"/>